<dbReference type="Proteomes" id="UP000053558">
    <property type="component" value="Unassembled WGS sequence"/>
</dbReference>
<dbReference type="AlphaFoldDB" id="A0A5M3MGF4"/>
<evidence type="ECO:0000313" key="1">
    <source>
        <dbReference type="EMBL" id="EIW77681.1"/>
    </source>
</evidence>
<name>A0A5M3MGF4_CONPW</name>
<dbReference type="GeneID" id="19203652"/>
<dbReference type="EMBL" id="JH711583">
    <property type="protein sequence ID" value="EIW77681.1"/>
    <property type="molecule type" value="Genomic_DNA"/>
</dbReference>
<keyword evidence="2" id="KW-1185">Reference proteome</keyword>
<organism evidence="1 2">
    <name type="scientific">Coniophora puteana (strain RWD-64-598)</name>
    <name type="common">Brown rot fungus</name>
    <dbReference type="NCBI Taxonomy" id="741705"/>
    <lineage>
        <taxon>Eukaryota</taxon>
        <taxon>Fungi</taxon>
        <taxon>Dikarya</taxon>
        <taxon>Basidiomycota</taxon>
        <taxon>Agaricomycotina</taxon>
        <taxon>Agaricomycetes</taxon>
        <taxon>Agaricomycetidae</taxon>
        <taxon>Boletales</taxon>
        <taxon>Coniophorineae</taxon>
        <taxon>Coniophoraceae</taxon>
        <taxon>Coniophora</taxon>
    </lineage>
</organism>
<accession>A0A5M3MGF4</accession>
<sequence>MTPHAIHPLRRVRQQTRVQHDIPNAVDQVDRRTPAWAAYTIKAEHCLSLEQHVICTGSGGQSVLEITFGPPSEGMIADGEVDPVGAYTL</sequence>
<evidence type="ECO:0000313" key="2">
    <source>
        <dbReference type="Proteomes" id="UP000053558"/>
    </source>
</evidence>
<reference evidence="2" key="1">
    <citation type="journal article" date="2012" name="Science">
        <title>The Paleozoic origin of enzymatic lignin decomposition reconstructed from 31 fungal genomes.</title>
        <authorList>
            <person name="Floudas D."/>
            <person name="Binder M."/>
            <person name="Riley R."/>
            <person name="Barry K."/>
            <person name="Blanchette R.A."/>
            <person name="Henrissat B."/>
            <person name="Martinez A.T."/>
            <person name="Otillar R."/>
            <person name="Spatafora J.W."/>
            <person name="Yadav J.S."/>
            <person name="Aerts A."/>
            <person name="Benoit I."/>
            <person name="Boyd A."/>
            <person name="Carlson A."/>
            <person name="Copeland A."/>
            <person name="Coutinho P.M."/>
            <person name="de Vries R.P."/>
            <person name="Ferreira P."/>
            <person name="Findley K."/>
            <person name="Foster B."/>
            <person name="Gaskell J."/>
            <person name="Glotzer D."/>
            <person name="Gorecki P."/>
            <person name="Heitman J."/>
            <person name="Hesse C."/>
            <person name="Hori C."/>
            <person name="Igarashi K."/>
            <person name="Jurgens J.A."/>
            <person name="Kallen N."/>
            <person name="Kersten P."/>
            <person name="Kohler A."/>
            <person name="Kuees U."/>
            <person name="Kumar T.K.A."/>
            <person name="Kuo A."/>
            <person name="LaButti K."/>
            <person name="Larrondo L.F."/>
            <person name="Lindquist E."/>
            <person name="Ling A."/>
            <person name="Lombard V."/>
            <person name="Lucas S."/>
            <person name="Lundell T."/>
            <person name="Martin R."/>
            <person name="McLaughlin D.J."/>
            <person name="Morgenstern I."/>
            <person name="Morin E."/>
            <person name="Murat C."/>
            <person name="Nagy L.G."/>
            <person name="Nolan M."/>
            <person name="Ohm R.A."/>
            <person name="Patyshakuliyeva A."/>
            <person name="Rokas A."/>
            <person name="Ruiz-Duenas F.J."/>
            <person name="Sabat G."/>
            <person name="Salamov A."/>
            <person name="Samejima M."/>
            <person name="Schmutz J."/>
            <person name="Slot J.C."/>
            <person name="St John F."/>
            <person name="Stenlid J."/>
            <person name="Sun H."/>
            <person name="Sun S."/>
            <person name="Syed K."/>
            <person name="Tsang A."/>
            <person name="Wiebenga A."/>
            <person name="Young D."/>
            <person name="Pisabarro A."/>
            <person name="Eastwood D.C."/>
            <person name="Martin F."/>
            <person name="Cullen D."/>
            <person name="Grigoriev I.V."/>
            <person name="Hibbett D.S."/>
        </authorList>
    </citation>
    <scope>NUCLEOTIDE SEQUENCE [LARGE SCALE GENOMIC DNA]</scope>
    <source>
        <strain evidence="2">RWD-64-598 SS2</strain>
    </source>
</reference>
<proteinExistence type="predicted"/>
<protein>
    <submittedName>
        <fullName evidence="1">Uncharacterized protein</fullName>
    </submittedName>
</protein>
<comment type="caution">
    <text evidence="1">The sequence shown here is derived from an EMBL/GenBank/DDBJ whole genome shotgun (WGS) entry which is preliminary data.</text>
</comment>
<dbReference type="KEGG" id="cput:CONPUDRAFT_156868"/>
<gene>
    <name evidence="1" type="ORF">CONPUDRAFT_156868</name>
</gene>
<dbReference type="RefSeq" id="XP_007772057.1">
    <property type="nucleotide sequence ID" value="XM_007773867.1"/>
</dbReference>